<reference evidence="1" key="1">
    <citation type="journal article" date="2012" name="PLoS ONE">
        <title>Gene sets for utilization of primary and secondary nutrition supplies in the distal gut of endangered iberian lynx.</title>
        <authorList>
            <person name="Alcaide M."/>
            <person name="Messina E."/>
            <person name="Richter M."/>
            <person name="Bargiela R."/>
            <person name="Peplies J."/>
            <person name="Huws S.A."/>
            <person name="Newbold C.J."/>
            <person name="Golyshin P.N."/>
            <person name="Simon M.A."/>
            <person name="Lopez G."/>
            <person name="Yakimov M.M."/>
            <person name="Ferrer M."/>
        </authorList>
    </citation>
    <scope>NUCLEOTIDE SEQUENCE</scope>
</reference>
<sequence>MCSRSWVTSWRNQAGEYCTQYLDFYEDRIGKEHLIIEEVPGGLILEETKMTFHWDWDNASQTCIYLDYGRNGIEYLEDVRLGGNTLRAWFTLFEDNVIYDGVYD</sequence>
<comment type="caution">
    <text evidence="1">The sequence shown here is derived from an EMBL/GenBank/DDBJ whole genome shotgun (WGS) entry which is preliminary data.</text>
</comment>
<gene>
    <name evidence="1" type="ORF">EVA_06740</name>
</gene>
<evidence type="ECO:0000313" key="1">
    <source>
        <dbReference type="EMBL" id="EJX05157.1"/>
    </source>
</evidence>
<dbReference type="AlphaFoldDB" id="J9GCU7"/>
<organism evidence="1">
    <name type="scientific">gut metagenome</name>
    <dbReference type="NCBI Taxonomy" id="749906"/>
    <lineage>
        <taxon>unclassified sequences</taxon>
        <taxon>metagenomes</taxon>
        <taxon>organismal metagenomes</taxon>
    </lineage>
</organism>
<protein>
    <submittedName>
        <fullName evidence="1">Uncharacterized protein</fullName>
    </submittedName>
</protein>
<dbReference type="EMBL" id="AMCI01001559">
    <property type="protein sequence ID" value="EJX05157.1"/>
    <property type="molecule type" value="Genomic_DNA"/>
</dbReference>
<name>J9GCU7_9ZZZZ</name>
<accession>J9GCU7</accession>
<proteinExistence type="predicted"/>